<evidence type="ECO:0000256" key="1">
    <source>
        <dbReference type="ARBA" id="ARBA00010515"/>
    </source>
</evidence>
<evidence type="ECO:0000313" key="6">
    <source>
        <dbReference type="Proteomes" id="UP000253506"/>
    </source>
</evidence>
<reference evidence="5 6" key="1">
    <citation type="submission" date="2018-07" db="EMBL/GenBank/DDBJ databases">
        <title>Genomic Encyclopedia of Type Strains, Phase III (KMG-III): the genomes of soil and plant-associated and newly described type strains.</title>
        <authorList>
            <person name="Whitman W."/>
        </authorList>
    </citation>
    <scope>NUCLEOTIDE SEQUENCE [LARGE SCALE GENOMIC DNA]</scope>
    <source>
        <strain evidence="5 6">CECT 7731</strain>
    </source>
</reference>
<organism evidence="5 6">
    <name type="scientific">Marinomonas foliarum</name>
    <dbReference type="NCBI Taxonomy" id="491950"/>
    <lineage>
        <taxon>Bacteria</taxon>
        <taxon>Pseudomonadati</taxon>
        <taxon>Pseudomonadota</taxon>
        <taxon>Gammaproteobacteria</taxon>
        <taxon>Oceanospirillales</taxon>
        <taxon>Oceanospirillaceae</taxon>
        <taxon>Marinomonas</taxon>
    </lineage>
</organism>
<name>A0A368ZYZ1_9GAMM</name>
<comment type="similarity">
    <text evidence="1">Belongs to the 'GDXG' lipolytic enzyme family.</text>
</comment>
<sequence>MLPENAKNALNGWIKAATPIIEKMTGQSDISWPDARASYVDDLDKLFPAPEGVSFRHVDLGGVSTMLVTPDNVIEGRVLFYVHGGGYVHGGVKAYRGLAGHYAKQLRAQVYVPDYRQAPEYPFPLPIDDTFNAYRALLEQGGDPRTLAISGDSAGGAMIVTIMRKARDAKLPLPAAAVAISPWADLTHCGVSARIRNGIDPICTTDFLDQLAALFLAGELPTNPDASPIFADVRGLSPTLIQIGENEVMLHGATRLASHLGENRVRTTLEVWPGMFHVWHIFSGLLPEADHALRNAVRFIDDAFTSELDTNEQA</sequence>
<reference evidence="4 7" key="2">
    <citation type="submission" date="2021-02" db="EMBL/GenBank/DDBJ databases">
        <title>The genome of Marinomonas foliarum JZW.</title>
        <authorList>
            <person name="Sun M."/>
        </authorList>
    </citation>
    <scope>NUCLEOTIDE SEQUENCE [LARGE SCALE GENOMIC DNA]</scope>
    <source>
        <strain evidence="4 7">JZW</strain>
    </source>
</reference>
<evidence type="ECO:0000259" key="3">
    <source>
        <dbReference type="Pfam" id="PF07859"/>
    </source>
</evidence>
<dbReference type="OrthoDB" id="5729797at2"/>
<dbReference type="RefSeq" id="WP_114412102.1">
    <property type="nucleotide sequence ID" value="NZ_CP070273.1"/>
</dbReference>
<dbReference type="PANTHER" id="PTHR48081">
    <property type="entry name" value="AB HYDROLASE SUPERFAMILY PROTEIN C4A8.06C"/>
    <property type="match status" value="1"/>
</dbReference>
<dbReference type="InterPro" id="IPR029058">
    <property type="entry name" value="AB_hydrolase_fold"/>
</dbReference>
<evidence type="ECO:0000313" key="5">
    <source>
        <dbReference type="EMBL" id="RCX02232.1"/>
    </source>
</evidence>
<dbReference type="InterPro" id="IPR050300">
    <property type="entry name" value="GDXG_lipolytic_enzyme"/>
</dbReference>
<keyword evidence="2 4" id="KW-0378">Hydrolase</keyword>
<gene>
    <name evidence="5" type="ORF">DFP77_11565</name>
    <name evidence="4" type="ORF">JSY38_10460</name>
</gene>
<dbReference type="PANTHER" id="PTHR48081:SF30">
    <property type="entry name" value="ACETYL-HYDROLASE LIPR-RELATED"/>
    <property type="match status" value="1"/>
</dbReference>
<evidence type="ECO:0000256" key="2">
    <source>
        <dbReference type="ARBA" id="ARBA00022801"/>
    </source>
</evidence>
<dbReference type="Proteomes" id="UP000644167">
    <property type="component" value="Chromosome"/>
</dbReference>
<keyword evidence="7" id="KW-1185">Reference proteome</keyword>
<dbReference type="EMBL" id="CP070273">
    <property type="protein sequence ID" value="QRV22507.1"/>
    <property type="molecule type" value="Genomic_DNA"/>
</dbReference>
<proteinExistence type="inferred from homology"/>
<evidence type="ECO:0000313" key="7">
    <source>
        <dbReference type="Proteomes" id="UP000644167"/>
    </source>
</evidence>
<evidence type="ECO:0000313" key="4">
    <source>
        <dbReference type="EMBL" id="QRV22507.1"/>
    </source>
</evidence>
<dbReference type="Pfam" id="PF07859">
    <property type="entry name" value="Abhydrolase_3"/>
    <property type="match status" value="1"/>
</dbReference>
<dbReference type="InterPro" id="IPR013094">
    <property type="entry name" value="AB_hydrolase_3"/>
</dbReference>
<dbReference type="Gene3D" id="3.40.50.1820">
    <property type="entry name" value="alpha/beta hydrolase"/>
    <property type="match status" value="1"/>
</dbReference>
<dbReference type="AlphaFoldDB" id="A0A368ZYZ1"/>
<protein>
    <submittedName>
        <fullName evidence="5">Acetyl esterase/lipase</fullName>
    </submittedName>
    <submittedName>
        <fullName evidence="4">Alpha/beta hydrolase</fullName>
    </submittedName>
</protein>
<feature type="domain" description="Alpha/beta hydrolase fold-3" evidence="3">
    <location>
        <begin position="79"/>
        <end position="280"/>
    </location>
</feature>
<accession>A0A368ZYZ1</accession>
<dbReference type="SUPFAM" id="SSF53474">
    <property type="entry name" value="alpha/beta-Hydrolases"/>
    <property type="match status" value="1"/>
</dbReference>
<dbReference type="EMBL" id="QPJQ01000015">
    <property type="protein sequence ID" value="RCX02232.1"/>
    <property type="molecule type" value="Genomic_DNA"/>
</dbReference>
<dbReference type="Proteomes" id="UP000253506">
    <property type="component" value="Unassembled WGS sequence"/>
</dbReference>
<dbReference type="GO" id="GO:0004806">
    <property type="term" value="F:triacylglycerol lipase activity"/>
    <property type="evidence" value="ECO:0007669"/>
    <property type="project" value="TreeGrafter"/>
</dbReference>